<evidence type="ECO:0000256" key="4">
    <source>
        <dbReference type="ARBA" id="ARBA00023136"/>
    </source>
</evidence>
<sequence length="282" mass="32363">MEIDPSLTEIWTLYSVATLMIAARIFCRTKLVGVKGFRPDDYLIFLVWRVTMPESEFYVWEYGTKNFIVGMSVYVAIVWTMKFHMLFFYRRLVEGQWVEKFIFPVMCLVGATAVSIILIIALTCRPMTLMWQIRPDPGANCHPQNNIFFISILVMNVATDLCILAIPTPIIKLVRASIWRKIGIYFLFSLGVFIITAAILRVMLTYFPKGGLGPAAMWSVREDFVAIFAGQAPMVVPLFKKRFWQRSAYKFTPKSSGQRSEGHELSNQPSTNNIKKPKDPYI</sequence>
<dbReference type="PANTHER" id="PTHR33048">
    <property type="entry name" value="PTH11-LIKE INTEGRAL MEMBRANE PROTEIN (AFU_ORTHOLOGUE AFUA_5G11245)"/>
    <property type="match status" value="1"/>
</dbReference>
<dbReference type="OrthoDB" id="3903189at2759"/>
<evidence type="ECO:0000256" key="6">
    <source>
        <dbReference type="SAM" id="MobiDB-lite"/>
    </source>
</evidence>
<dbReference type="Pfam" id="PF20684">
    <property type="entry name" value="Fung_rhodopsin"/>
    <property type="match status" value="1"/>
</dbReference>
<evidence type="ECO:0000256" key="2">
    <source>
        <dbReference type="ARBA" id="ARBA00022692"/>
    </source>
</evidence>
<dbReference type="eggNOG" id="ENOG502RT2N">
    <property type="taxonomic scope" value="Eukaryota"/>
</dbReference>
<evidence type="ECO:0000256" key="3">
    <source>
        <dbReference type="ARBA" id="ARBA00022989"/>
    </source>
</evidence>
<feature type="domain" description="Rhodopsin" evidence="8">
    <location>
        <begin position="65"/>
        <end position="241"/>
    </location>
</feature>
<gene>
    <name evidence="9" type="ORF">CSUB01_12532</name>
</gene>
<evidence type="ECO:0000259" key="8">
    <source>
        <dbReference type="Pfam" id="PF20684"/>
    </source>
</evidence>
<dbReference type="PANTHER" id="PTHR33048:SF2">
    <property type="entry name" value="SRPK"/>
    <property type="match status" value="1"/>
</dbReference>
<comment type="similarity">
    <text evidence="5">Belongs to the SAT4 family.</text>
</comment>
<evidence type="ECO:0000256" key="7">
    <source>
        <dbReference type="SAM" id="Phobius"/>
    </source>
</evidence>
<accession>A0A066XDS9</accession>
<dbReference type="EMBL" id="JMSE01000987">
    <property type="protein sequence ID" value="KDN65794.1"/>
    <property type="molecule type" value="Genomic_DNA"/>
</dbReference>
<dbReference type="Proteomes" id="UP000027238">
    <property type="component" value="Unassembled WGS sequence"/>
</dbReference>
<comment type="subcellular location">
    <subcellularLocation>
        <location evidence="1">Membrane</location>
        <topology evidence="1">Multi-pass membrane protein</topology>
    </subcellularLocation>
</comment>
<dbReference type="HOGENOM" id="CLU_019101_0_2_1"/>
<reference evidence="10" key="1">
    <citation type="journal article" date="2014" name="Genome Announc.">
        <title>Draft genome sequence of Colletotrichum sublineola, a destructive pathogen of cultivated sorghum.</title>
        <authorList>
            <person name="Baroncelli R."/>
            <person name="Sanz-Martin J.M."/>
            <person name="Rech G.E."/>
            <person name="Sukno S.A."/>
            <person name="Thon M.R."/>
        </authorList>
    </citation>
    <scope>NUCLEOTIDE SEQUENCE [LARGE SCALE GENOMIC DNA]</scope>
    <source>
        <strain evidence="10">TX430BB</strain>
    </source>
</reference>
<dbReference type="InterPro" id="IPR049326">
    <property type="entry name" value="Rhodopsin_dom_fungi"/>
</dbReference>
<dbReference type="AlphaFoldDB" id="A0A066XDS9"/>
<feature type="transmembrane region" description="Helical" evidence="7">
    <location>
        <begin position="182"/>
        <end position="204"/>
    </location>
</feature>
<proteinExistence type="inferred from homology"/>
<name>A0A066XDS9_COLSU</name>
<comment type="caution">
    <text evidence="9">The sequence shown here is derived from an EMBL/GenBank/DDBJ whole genome shotgun (WGS) entry which is preliminary data.</text>
</comment>
<dbReference type="OMA" id="KWAYGSQ"/>
<evidence type="ECO:0000256" key="5">
    <source>
        <dbReference type="ARBA" id="ARBA00038359"/>
    </source>
</evidence>
<evidence type="ECO:0000256" key="1">
    <source>
        <dbReference type="ARBA" id="ARBA00004141"/>
    </source>
</evidence>
<evidence type="ECO:0000313" key="10">
    <source>
        <dbReference type="Proteomes" id="UP000027238"/>
    </source>
</evidence>
<feature type="transmembrane region" description="Helical" evidence="7">
    <location>
        <begin position="67"/>
        <end position="89"/>
    </location>
</feature>
<dbReference type="GO" id="GO:0016020">
    <property type="term" value="C:membrane"/>
    <property type="evidence" value="ECO:0007669"/>
    <property type="project" value="UniProtKB-SubCell"/>
</dbReference>
<protein>
    <recommendedName>
        <fullName evidence="8">Rhodopsin domain-containing protein</fullName>
    </recommendedName>
</protein>
<keyword evidence="3 7" id="KW-1133">Transmembrane helix</keyword>
<keyword evidence="4 7" id="KW-0472">Membrane</keyword>
<feature type="region of interest" description="Disordered" evidence="6">
    <location>
        <begin position="253"/>
        <end position="282"/>
    </location>
</feature>
<evidence type="ECO:0000313" key="9">
    <source>
        <dbReference type="EMBL" id="KDN65794.1"/>
    </source>
</evidence>
<dbReference type="InterPro" id="IPR052337">
    <property type="entry name" value="SAT4-like"/>
</dbReference>
<feature type="transmembrane region" description="Helical" evidence="7">
    <location>
        <begin position="224"/>
        <end position="240"/>
    </location>
</feature>
<keyword evidence="10" id="KW-1185">Reference proteome</keyword>
<feature type="transmembrane region" description="Helical" evidence="7">
    <location>
        <begin position="101"/>
        <end position="122"/>
    </location>
</feature>
<feature type="transmembrane region" description="Helical" evidence="7">
    <location>
        <begin position="147"/>
        <end position="170"/>
    </location>
</feature>
<organism evidence="9 10">
    <name type="scientific">Colletotrichum sublineola</name>
    <name type="common">Sorghum anthracnose fungus</name>
    <dbReference type="NCBI Taxonomy" id="1173701"/>
    <lineage>
        <taxon>Eukaryota</taxon>
        <taxon>Fungi</taxon>
        <taxon>Dikarya</taxon>
        <taxon>Ascomycota</taxon>
        <taxon>Pezizomycotina</taxon>
        <taxon>Sordariomycetes</taxon>
        <taxon>Hypocreomycetidae</taxon>
        <taxon>Glomerellales</taxon>
        <taxon>Glomerellaceae</taxon>
        <taxon>Colletotrichum</taxon>
        <taxon>Colletotrichum graminicola species complex</taxon>
    </lineage>
</organism>
<keyword evidence="2 7" id="KW-0812">Transmembrane</keyword>
<feature type="compositionally biased region" description="Polar residues" evidence="6">
    <location>
        <begin position="253"/>
        <end position="274"/>
    </location>
</feature>